<accession>A0ABN2WFN9</accession>
<organism evidence="2 3">
    <name type="scientific">Brevibacterium salitolerans</name>
    <dbReference type="NCBI Taxonomy" id="1403566"/>
    <lineage>
        <taxon>Bacteria</taxon>
        <taxon>Bacillati</taxon>
        <taxon>Actinomycetota</taxon>
        <taxon>Actinomycetes</taxon>
        <taxon>Micrococcales</taxon>
        <taxon>Brevibacteriaceae</taxon>
        <taxon>Brevibacterium</taxon>
    </lineage>
</organism>
<protein>
    <submittedName>
        <fullName evidence="2">ABC transporter permease</fullName>
    </submittedName>
</protein>
<dbReference type="EMBL" id="BAAAPZ010000002">
    <property type="protein sequence ID" value="GAA2091376.1"/>
    <property type="molecule type" value="Genomic_DNA"/>
</dbReference>
<gene>
    <name evidence="2" type="ORF">GCM10009823_08460</name>
</gene>
<reference evidence="2 3" key="1">
    <citation type="journal article" date="2019" name="Int. J. Syst. Evol. Microbiol.">
        <title>The Global Catalogue of Microorganisms (GCM) 10K type strain sequencing project: providing services to taxonomists for standard genome sequencing and annotation.</title>
        <authorList>
            <consortium name="The Broad Institute Genomics Platform"/>
            <consortium name="The Broad Institute Genome Sequencing Center for Infectious Disease"/>
            <person name="Wu L."/>
            <person name="Ma J."/>
        </authorList>
    </citation>
    <scope>NUCLEOTIDE SEQUENCE [LARGE SCALE GENOMIC DNA]</scope>
    <source>
        <strain evidence="2 3">JCM 15900</strain>
    </source>
</reference>
<feature type="transmembrane region" description="Helical" evidence="1">
    <location>
        <begin position="149"/>
        <end position="170"/>
    </location>
</feature>
<keyword evidence="1" id="KW-0812">Transmembrane</keyword>
<evidence type="ECO:0000256" key="1">
    <source>
        <dbReference type="SAM" id="Phobius"/>
    </source>
</evidence>
<dbReference type="InterPro" id="IPR051784">
    <property type="entry name" value="Nod_factor_ABC_transporter"/>
</dbReference>
<keyword evidence="1" id="KW-1133">Transmembrane helix</keyword>
<dbReference type="PANTHER" id="PTHR43229:SF2">
    <property type="entry name" value="NODULATION PROTEIN J"/>
    <property type="match status" value="1"/>
</dbReference>
<dbReference type="PIRSF" id="PIRSF006648">
    <property type="entry name" value="DrrB"/>
    <property type="match status" value="1"/>
</dbReference>
<dbReference type="InterPro" id="IPR000412">
    <property type="entry name" value="ABC_2_transport"/>
</dbReference>
<feature type="transmembrane region" description="Helical" evidence="1">
    <location>
        <begin position="220"/>
        <end position="244"/>
    </location>
</feature>
<evidence type="ECO:0000313" key="2">
    <source>
        <dbReference type="EMBL" id="GAA2091376.1"/>
    </source>
</evidence>
<feature type="transmembrane region" description="Helical" evidence="1">
    <location>
        <begin position="33"/>
        <end position="52"/>
    </location>
</feature>
<dbReference type="PANTHER" id="PTHR43229">
    <property type="entry name" value="NODULATION PROTEIN J"/>
    <property type="match status" value="1"/>
</dbReference>
<keyword evidence="3" id="KW-1185">Reference proteome</keyword>
<comment type="caution">
    <text evidence="2">The sequence shown here is derived from an EMBL/GenBank/DDBJ whole genome shotgun (WGS) entry which is preliminary data.</text>
</comment>
<proteinExistence type="predicted"/>
<evidence type="ECO:0000313" key="3">
    <source>
        <dbReference type="Proteomes" id="UP001500984"/>
    </source>
</evidence>
<feature type="transmembrane region" description="Helical" evidence="1">
    <location>
        <begin position="182"/>
        <end position="200"/>
    </location>
</feature>
<dbReference type="Proteomes" id="UP001500984">
    <property type="component" value="Unassembled WGS sequence"/>
</dbReference>
<feature type="transmembrane region" description="Helical" evidence="1">
    <location>
        <begin position="120"/>
        <end position="143"/>
    </location>
</feature>
<keyword evidence="1" id="KW-0472">Membrane</keyword>
<sequence>MRTGTAGSPLPLRRVLAQTRFETVTVLRNGEQLLLAVILPLIALFALSRTSILASLGGADAAAGGADAAQTATAGVLGLAVASTAFTGQGIQTAFDRRYGVLRQLATTPLGAGGVIAGKLGAVLCVLSVQTLLVLGCAAALGFSAAPVSWPGLVLSLLAGAAALVAWGVLMAGTLRPEATLAVANLLWVLMAVAGGLVLARDGVWGTVVGLLPPGALGDALRSAVTAGTVDWASLAILLLWALLGGLAARRWFSFD</sequence>
<name>A0ABN2WFN9_9MICO</name>